<accession>A0AAT9JLY0</accession>
<sequence length="180" mass="21198">MRKLLFNNKTYKNKKSMIIRAKKGTALEDRLRELYERKEAERKRAFDRAKEIFGAEPVRMTYSWGFGFSYMYSITKDVVFSAPLQNKPAHVVQVGEDRYRLSRRHKVAREFISKFQEVFRGIIPGLDEFGIHITNNSRYSSYQVLRELTGDFVFIAAEWCFPADARDQYDIISESDVQIT</sequence>
<proteinExistence type="predicted"/>
<protein>
    <submittedName>
        <fullName evidence="1">Acr candidate</fullName>
    </submittedName>
</protein>
<name>A0AAT9JLY0_9CAUD</name>
<dbReference type="EMBL" id="BK068109">
    <property type="protein sequence ID" value="DBA56105.1"/>
    <property type="molecule type" value="Genomic_DNA"/>
</dbReference>
<organism evidence="1">
    <name type="scientific">Porphyromonas phage phage028a_KCOM2799</name>
    <dbReference type="NCBI Taxonomy" id="3154118"/>
    <lineage>
        <taxon>Viruses</taxon>
        <taxon>Duplodnaviria</taxon>
        <taxon>Heunggongvirae</taxon>
        <taxon>Uroviricota</taxon>
        <taxon>Caudoviricetes</taxon>
        <taxon>Nixviridae</taxon>
        <taxon>Haasevirus</taxon>
        <taxon>Haasevirus pging00U</taxon>
    </lineage>
</organism>
<reference evidence="1" key="1">
    <citation type="journal article" date="2023" name="Microbiome">
        <title>Phages are unrecognized players in the ecology of the oral pathogen Porphyromonas gingivalis.</title>
        <authorList>
            <person name="Matrishin C.B."/>
            <person name="Haase E.M."/>
            <person name="Dewhirst F.E."/>
            <person name="Mark Welch J.L."/>
            <person name="Miranda-Sanchez F."/>
            <person name="Chen T."/>
            <person name="MacFarland D.C."/>
            <person name="Kauffman K.M."/>
        </authorList>
    </citation>
    <scope>NUCLEOTIDE SEQUENCE</scope>
</reference>
<evidence type="ECO:0000313" key="1">
    <source>
        <dbReference type="EMBL" id="DBA56105.1"/>
    </source>
</evidence>
<reference evidence="1" key="2">
    <citation type="submission" date="2024-05" db="EMBL/GenBank/DDBJ databases">
        <authorList>
            <person name="Matrishin C.B."/>
            <person name="Kauffman K.M."/>
        </authorList>
    </citation>
    <scope>NUCLEOTIDE SEQUENCE</scope>
</reference>